<proteinExistence type="inferred from homology"/>
<evidence type="ECO:0000313" key="8">
    <source>
        <dbReference type="Proteomes" id="UP000005104"/>
    </source>
</evidence>
<dbReference type="GO" id="GO:0003700">
    <property type="term" value="F:DNA-binding transcription factor activity"/>
    <property type="evidence" value="ECO:0007669"/>
    <property type="project" value="InterPro"/>
</dbReference>
<dbReference type="GO" id="GO:0003677">
    <property type="term" value="F:DNA binding"/>
    <property type="evidence" value="ECO:0007669"/>
    <property type="project" value="UniProtKB-KW"/>
</dbReference>
<dbReference type="InterPro" id="IPR036388">
    <property type="entry name" value="WH-like_DNA-bd_sf"/>
</dbReference>
<dbReference type="STRING" id="768710.DesyoDRAFT_2008"/>
<dbReference type="eggNOG" id="COG1167">
    <property type="taxonomic scope" value="Bacteria"/>
</dbReference>
<accession>H5Y3K1</accession>
<evidence type="ECO:0000256" key="3">
    <source>
        <dbReference type="ARBA" id="ARBA00023015"/>
    </source>
</evidence>
<dbReference type="OrthoDB" id="9808770at2"/>
<dbReference type="PANTHER" id="PTHR46577">
    <property type="entry name" value="HTH-TYPE TRANSCRIPTIONAL REGULATORY PROTEIN GABR"/>
    <property type="match status" value="1"/>
</dbReference>
<dbReference type="Gene3D" id="3.40.640.10">
    <property type="entry name" value="Type I PLP-dependent aspartate aminotransferase-like (Major domain)"/>
    <property type="match status" value="1"/>
</dbReference>
<dbReference type="Pfam" id="PF00392">
    <property type="entry name" value="GntR"/>
    <property type="match status" value="1"/>
</dbReference>
<feature type="domain" description="HTH gntR-type" evidence="6">
    <location>
        <begin position="10"/>
        <end position="78"/>
    </location>
</feature>
<evidence type="ECO:0000256" key="1">
    <source>
        <dbReference type="ARBA" id="ARBA00005384"/>
    </source>
</evidence>
<dbReference type="GO" id="GO:0008483">
    <property type="term" value="F:transaminase activity"/>
    <property type="evidence" value="ECO:0007669"/>
    <property type="project" value="UniProtKB-KW"/>
</dbReference>
<keyword evidence="5" id="KW-0804">Transcription</keyword>
<dbReference type="SUPFAM" id="SSF46785">
    <property type="entry name" value="Winged helix' DNA-binding domain"/>
    <property type="match status" value="1"/>
</dbReference>
<comment type="similarity">
    <text evidence="1">In the C-terminal section; belongs to the class-I pyridoxal-phosphate-dependent aminotransferase family.</text>
</comment>
<evidence type="ECO:0000256" key="4">
    <source>
        <dbReference type="ARBA" id="ARBA00023125"/>
    </source>
</evidence>
<dbReference type="InterPro" id="IPR036390">
    <property type="entry name" value="WH_DNA-bd_sf"/>
</dbReference>
<dbReference type="Gene3D" id="1.10.10.10">
    <property type="entry name" value="Winged helix-like DNA-binding domain superfamily/Winged helix DNA-binding domain"/>
    <property type="match status" value="1"/>
</dbReference>
<dbReference type="PANTHER" id="PTHR46577:SF1">
    <property type="entry name" value="HTH-TYPE TRANSCRIPTIONAL REGULATORY PROTEIN GABR"/>
    <property type="match status" value="1"/>
</dbReference>
<dbReference type="InterPro" id="IPR004839">
    <property type="entry name" value="Aminotransferase_I/II_large"/>
</dbReference>
<dbReference type="CDD" id="cd00609">
    <property type="entry name" value="AAT_like"/>
    <property type="match status" value="1"/>
</dbReference>
<dbReference type="Proteomes" id="UP000005104">
    <property type="component" value="Chromosome"/>
</dbReference>
<dbReference type="InterPro" id="IPR000524">
    <property type="entry name" value="Tscrpt_reg_HTH_GntR"/>
</dbReference>
<keyword evidence="7" id="KW-0032">Aminotransferase</keyword>
<dbReference type="CDD" id="cd07377">
    <property type="entry name" value="WHTH_GntR"/>
    <property type="match status" value="1"/>
</dbReference>
<dbReference type="InterPro" id="IPR051446">
    <property type="entry name" value="HTH_trans_reg/aminotransferase"/>
</dbReference>
<keyword evidence="4" id="KW-0238">DNA-binding</keyword>
<organism evidence="7 8">
    <name type="scientific">Desulfosporosinus youngiae DSM 17734</name>
    <dbReference type="NCBI Taxonomy" id="768710"/>
    <lineage>
        <taxon>Bacteria</taxon>
        <taxon>Bacillati</taxon>
        <taxon>Bacillota</taxon>
        <taxon>Clostridia</taxon>
        <taxon>Eubacteriales</taxon>
        <taxon>Desulfitobacteriaceae</taxon>
        <taxon>Desulfosporosinus</taxon>
    </lineage>
</organism>
<keyword evidence="7" id="KW-0808">Transferase</keyword>
<evidence type="ECO:0000259" key="6">
    <source>
        <dbReference type="PROSITE" id="PS50949"/>
    </source>
</evidence>
<evidence type="ECO:0000313" key="7">
    <source>
        <dbReference type="EMBL" id="EHQ89110.1"/>
    </source>
</evidence>
<dbReference type="AlphaFoldDB" id="H5Y3K1"/>
<dbReference type="SUPFAM" id="SSF53383">
    <property type="entry name" value="PLP-dependent transferases"/>
    <property type="match status" value="1"/>
</dbReference>
<evidence type="ECO:0000256" key="2">
    <source>
        <dbReference type="ARBA" id="ARBA00022898"/>
    </source>
</evidence>
<keyword evidence="8" id="KW-1185">Reference proteome</keyword>
<dbReference type="RefSeq" id="WP_007782407.1">
    <property type="nucleotide sequence ID" value="NZ_CM001441.1"/>
</dbReference>
<dbReference type="InterPro" id="IPR015421">
    <property type="entry name" value="PyrdxlP-dep_Trfase_major"/>
</dbReference>
<dbReference type="PRINTS" id="PR00035">
    <property type="entry name" value="HTHGNTR"/>
</dbReference>
<sequence>MIYIDKEVDTPLYEQIYRQIQEDIISGNLAPGTLLPGIRTLAKTLGVARNTVDKAYTQLAVEGYICPRKGAGFAVESIRDSKRSGEFQSLSCRVSANPGRKEEQKLPYDFQYGSFPDECFPKSAWKKHLLEVLASPYSSAHMTRYQDKQGNLSLRCELRNYLYRTRGVVCTEAQILIGCGLHYSLDSLCKLFASHKRIAMEEPGYNGAKEVFQNNGFLIRHIPSTEYGLDFSQLKALDVPAVYVTPSHQFPYGTVLPISKRRELLEWAAEEKAYIIEDDYDSEYRYDANPVPSLQSIDGHERVIYIGTFSKSLSPSLRVNYMVLPQPLLPAYHQMFSSYSSPVAWLTQEVLADLLRSGDYTRHVRRMCAAYRKRHDAFVQQVSKQFGSKILLHGQGAGLHFLWEFSEGVRAERLIQIAEKAGVRVYPVTPFWSVSEACPPNLLFAGYSLLNEEQIQEGIRLLRQAWAPVLCNT</sequence>
<dbReference type="PROSITE" id="PS50949">
    <property type="entry name" value="HTH_GNTR"/>
    <property type="match status" value="1"/>
</dbReference>
<evidence type="ECO:0000256" key="5">
    <source>
        <dbReference type="ARBA" id="ARBA00023163"/>
    </source>
</evidence>
<protein>
    <submittedName>
        <fullName evidence="7">Transcriptional regulator with HTH domain and aminotransferase domain</fullName>
    </submittedName>
</protein>
<gene>
    <name evidence="7" type="ORF">DesyoDRAFT_2008</name>
</gene>
<name>H5Y3K1_9FIRM</name>
<keyword evidence="2" id="KW-0663">Pyridoxal phosphate</keyword>
<keyword evidence="3" id="KW-0805">Transcription regulation</keyword>
<dbReference type="Pfam" id="PF00155">
    <property type="entry name" value="Aminotran_1_2"/>
    <property type="match status" value="1"/>
</dbReference>
<dbReference type="SMART" id="SM00345">
    <property type="entry name" value="HTH_GNTR"/>
    <property type="match status" value="1"/>
</dbReference>
<reference evidence="7 8" key="1">
    <citation type="submission" date="2011-11" db="EMBL/GenBank/DDBJ databases">
        <title>The Noncontiguous Finished genome of Desulfosporosinus youngiae DSM 17734.</title>
        <authorList>
            <consortium name="US DOE Joint Genome Institute (JGI-PGF)"/>
            <person name="Lucas S."/>
            <person name="Han J."/>
            <person name="Lapidus A."/>
            <person name="Cheng J.-F."/>
            <person name="Goodwin L."/>
            <person name="Pitluck S."/>
            <person name="Peters L."/>
            <person name="Ovchinnikova G."/>
            <person name="Lu M."/>
            <person name="Land M.L."/>
            <person name="Hauser L."/>
            <person name="Pester M."/>
            <person name="Spring S."/>
            <person name="Ollivier B."/>
            <person name="Rattei T."/>
            <person name="Klenk H.-P."/>
            <person name="Wagner M."/>
            <person name="Loy A."/>
            <person name="Woyke T.J."/>
        </authorList>
    </citation>
    <scope>NUCLEOTIDE SEQUENCE [LARGE SCALE GENOMIC DNA]</scope>
    <source>
        <strain evidence="7 8">DSM 17734</strain>
    </source>
</reference>
<dbReference type="InterPro" id="IPR015424">
    <property type="entry name" value="PyrdxlP-dep_Trfase"/>
</dbReference>
<dbReference type="HOGENOM" id="CLU_017584_0_1_9"/>
<dbReference type="EMBL" id="CM001441">
    <property type="protein sequence ID" value="EHQ89110.1"/>
    <property type="molecule type" value="Genomic_DNA"/>
</dbReference>
<dbReference type="GO" id="GO:0030170">
    <property type="term" value="F:pyridoxal phosphate binding"/>
    <property type="evidence" value="ECO:0007669"/>
    <property type="project" value="InterPro"/>
</dbReference>